<organism evidence="2 3">
    <name type="scientific">Tulasnella calospora MUT 4182</name>
    <dbReference type="NCBI Taxonomy" id="1051891"/>
    <lineage>
        <taxon>Eukaryota</taxon>
        <taxon>Fungi</taxon>
        <taxon>Dikarya</taxon>
        <taxon>Basidiomycota</taxon>
        <taxon>Agaricomycotina</taxon>
        <taxon>Agaricomycetes</taxon>
        <taxon>Cantharellales</taxon>
        <taxon>Tulasnellaceae</taxon>
        <taxon>Tulasnella</taxon>
    </lineage>
</organism>
<dbReference type="PANTHER" id="PTHR22893:SF91">
    <property type="entry name" value="NADPH DEHYDROGENASE 2-RELATED"/>
    <property type="match status" value="1"/>
</dbReference>
<name>A0A0C3QCJ7_9AGAM</name>
<evidence type="ECO:0000259" key="1">
    <source>
        <dbReference type="Pfam" id="PF00724"/>
    </source>
</evidence>
<dbReference type="PANTHER" id="PTHR22893">
    <property type="entry name" value="NADH OXIDOREDUCTASE-RELATED"/>
    <property type="match status" value="1"/>
</dbReference>
<dbReference type="STRING" id="1051891.A0A0C3QCJ7"/>
<gene>
    <name evidence="2" type="ORF">M407DRAFT_242997</name>
</gene>
<dbReference type="SUPFAM" id="SSF51395">
    <property type="entry name" value="FMN-linked oxidoreductases"/>
    <property type="match status" value="1"/>
</dbReference>
<feature type="domain" description="NADH:flavin oxidoreductase/NADH oxidase N-terminal" evidence="1">
    <location>
        <begin position="1"/>
        <end position="330"/>
    </location>
</feature>
<dbReference type="AlphaFoldDB" id="A0A0C3QCJ7"/>
<evidence type="ECO:0000313" key="3">
    <source>
        <dbReference type="Proteomes" id="UP000054248"/>
    </source>
</evidence>
<dbReference type="InterPro" id="IPR001155">
    <property type="entry name" value="OxRdtase_FMN_N"/>
</dbReference>
<accession>A0A0C3QCJ7</accession>
<reference evidence="2 3" key="1">
    <citation type="submission" date="2014-04" db="EMBL/GenBank/DDBJ databases">
        <authorList>
            <consortium name="DOE Joint Genome Institute"/>
            <person name="Kuo A."/>
            <person name="Girlanda M."/>
            <person name="Perotto S."/>
            <person name="Kohler A."/>
            <person name="Nagy L.G."/>
            <person name="Floudas D."/>
            <person name="Copeland A."/>
            <person name="Barry K.W."/>
            <person name="Cichocki N."/>
            <person name="Veneault-Fourrey C."/>
            <person name="LaButti K."/>
            <person name="Lindquist E.A."/>
            <person name="Lipzen A."/>
            <person name="Lundell T."/>
            <person name="Morin E."/>
            <person name="Murat C."/>
            <person name="Sun H."/>
            <person name="Tunlid A."/>
            <person name="Henrissat B."/>
            <person name="Grigoriev I.V."/>
            <person name="Hibbett D.S."/>
            <person name="Martin F."/>
            <person name="Nordberg H.P."/>
            <person name="Cantor M.N."/>
            <person name="Hua S.X."/>
        </authorList>
    </citation>
    <scope>NUCLEOTIDE SEQUENCE [LARGE SCALE GENOMIC DNA]</scope>
    <source>
        <strain evidence="2 3">MUT 4182</strain>
    </source>
</reference>
<dbReference type="InterPro" id="IPR045247">
    <property type="entry name" value="Oye-like"/>
</dbReference>
<evidence type="ECO:0000313" key="2">
    <source>
        <dbReference type="EMBL" id="KIO28450.1"/>
    </source>
</evidence>
<reference evidence="3" key="2">
    <citation type="submission" date="2015-01" db="EMBL/GenBank/DDBJ databases">
        <title>Evolutionary Origins and Diversification of the Mycorrhizal Mutualists.</title>
        <authorList>
            <consortium name="DOE Joint Genome Institute"/>
            <consortium name="Mycorrhizal Genomics Consortium"/>
            <person name="Kohler A."/>
            <person name="Kuo A."/>
            <person name="Nagy L.G."/>
            <person name="Floudas D."/>
            <person name="Copeland A."/>
            <person name="Barry K.W."/>
            <person name="Cichocki N."/>
            <person name="Veneault-Fourrey C."/>
            <person name="LaButti K."/>
            <person name="Lindquist E.A."/>
            <person name="Lipzen A."/>
            <person name="Lundell T."/>
            <person name="Morin E."/>
            <person name="Murat C."/>
            <person name="Riley R."/>
            <person name="Ohm R."/>
            <person name="Sun H."/>
            <person name="Tunlid A."/>
            <person name="Henrissat B."/>
            <person name="Grigoriev I.V."/>
            <person name="Hibbett D.S."/>
            <person name="Martin F."/>
        </authorList>
    </citation>
    <scope>NUCLEOTIDE SEQUENCE [LARGE SCALE GENOMIC DNA]</scope>
    <source>
        <strain evidence="3">MUT 4182</strain>
    </source>
</reference>
<dbReference type="Gene3D" id="3.20.20.70">
    <property type="entry name" value="Aldolase class I"/>
    <property type="match status" value="1"/>
</dbReference>
<dbReference type="GO" id="GO:0010181">
    <property type="term" value="F:FMN binding"/>
    <property type="evidence" value="ECO:0007669"/>
    <property type="project" value="InterPro"/>
</dbReference>
<dbReference type="HOGENOM" id="CLU_012153_0_3_1"/>
<keyword evidence="3" id="KW-1185">Reference proteome</keyword>
<proteinExistence type="predicted"/>
<sequence>MASLTRSRSVPTTIPNHANFEYYVQRARSAGLVMTEGTLIVHQGTNWPNAAGIWSMDHARAWKRITDEVHNVGGKIFCQLWHKKLAEKPVPGPSAVQARGGEGLFERFGLDKSAGYSMPEPIEDPMAIIADYKNAALMAKEAGFDGVELHSANGYLVHQFLDFNTNKRTDKWGGSVENRCRFGLETLKALISVWGPDRVGIKMNPCGGYDDVGMPLEETKETFTYYIEEILKLKVAYIQLVNYLPQMDPELDGKKRGTPHDVLKTYGPLVKDPSNPSASNTTKLLLNGALNPDQANELISSQLIDAAVFGTLWIGNPDLQTRVEQGKELNMQLDHKTFYGFPGNDPKVGYSDYPDAV</sequence>
<dbReference type="OrthoDB" id="276546at2759"/>
<dbReference type="EMBL" id="KN822994">
    <property type="protein sequence ID" value="KIO28450.1"/>
    <property type="molecule type" value="Genomic_DNA"/>
</dbReference>
<dbReference type="InterPro" id="IPR013785">
    <property type="entry name" value="Aldolase_TIM"/>
</dbReference>
<dbReference type="Pfam" id="PF00724">
    <property type="entry name" value="Oxidored_FMN"/>
    <property type="match status" value="1"/>
</dbReference>
<dbReference type="GO" id="GO:0016491">
    <property type="term" value="F:oxidoreductase activity"/>
    <property type="evidence" value="ECO:0007669"/>
    <property type="project" value="InterPro"/>
</dbReference>
<protein>
    <recommendedName>
        <fullName evidence="1">NADH:flavin oxidoreductase/NADH oxidase N-terminal domain-containing protein</fullName>
    </recommendedName>
</protein>
<dbReference type="Proteomes" id="UP000054248">
    <property type="component" value="Unassembled WGS sequence"/>
</dbReference>